<comment type="caution">
    <text evidence="3">The sequence shown here is derived from an EMBL/GenBank/DDBJ whole genome shotgun (WGS) entry which is preliminary data.</text>
</comment>
<dbReference type="PRINTS" id="PR00813">
    <property type="entry name" value="BCTERIALGSPG"/>
</dbReference>
<organism evidence="3 4">
    <name type="scientific">Inhella crocodyli</name>
    <dbReference type="NCBI Taxonomy" id="2499851"/>
    <lineage>
        <taxon>Bacteria</taxon>
        <taxon>Pseudomonadati</taxon>
        <taxon>Pseudomonadota</taxon>
        <taxon>Betaproteobacteria</taxon>
        <taxon>Burkholderiales</taxon>
        <taxon>Sphaerotilaceae</taxon>
        <taxon>Inhella</taxon>
    </lineage>
</organism>
<dbReference type="Gene3D" id="3.30.700.10">
    <property type="entry name" value="Glycoprotein, Type 4 Pilin"/>
    <property type="match status" value="1"/>
</dbReference>
<dbReference type="NCBIfam" id="TIGR02532">
    <property type="entry name" value="IV_pilin_GFxxxE"/>
    <property type="match status" value="1"/>
</dbReference>
<dbReference type="Pfam" id="PF16732">
    <property type="entry name" value="ComP_DUS"/>
    <property type="match status" value="1"/>
</dbReference>
<evidence type="ECO:0000256" key="1">
    <source>
        <dbReference type="ARBA" id="ARBA00022481"/>
    </source>
</evidence>
<dbReference type="GO" id="GO:0043683">
    <property type="term" value="P:type IV pilus assembly"/>
    <property type="evidence" value="ECO:0007669"/>
    <property type="project" value="InterPro"/>
</dbReference>
<dbReference type="InterPro" id="IPR045584">
    <property type="entry name" value="Pilin-like"/>
</dbReference>
<dbReference type="GO" id="GO:0015627">
    <property type="term" value="C:type II protein secretion system complex"/>
    <property type="evidence" value="ECO:0007669"/>
    <property type="project" value="InterPro"/>
</dbReference>
<keyword evidence="2" id="KW-0472">Membrane</keyword>
<keyword evidence="4" id="KW-1185">Reference proteome</keyword>
<evidence type="ECO:0000313" key="4">
    <source>
        <dbReference type="Proteomes" id="UP000288587"/>
    </source>
</evidence>
<evidence type="ECO:0000256" key="2">
    <source>
        <dbReference type="SAM" id="Phobius"/>
    </source>
</evidence>
<dbReference type="GO" id="GO:0015628">
    <property type="term" value="P:protein secretion by the type II secretion system"/>
    <property type="evidence" value="ECO:0007669"/>
    <property type="project" value="InterPro"/>
</dbReference>
<protein>
    <submittedName>
        <fullName evidence="3">Prepilin-type N-terminal cleavage/methylation domain-containing protein</fullName>
    </submittedName>
</protein>
<dbReference type="Pfam" id="PF07963">
    <property type="entry name" value="N_methyl"/>
    <property type="match status" value="1"/>
</dbReference>
<evidence type="ECO:0000313" key="3">
    <source>
        <dbReference type="EMBL" id="RVT86348.1"/>
    </source>
</evidence>
<dbReference type="EMBL" id="SACM01000002">
    <property type="protein sequence ID" value="RVT86348.1"/>
    <property type="molecule type" value="Genomic_DNA"/>
</dbReference>
<keyword evidence="2" id="KW-1133">Transmembrane helix</keyword>
<dbReference type="SUPFAM" id="SSF54523">
    <property type="entry name" value="Pili subunits"/>
    <property type="match status" value="1"/>
</dbReference>
<keyword evidence="2" id="KW-0812">Transmembrane</keyword>
<gene>
    <name evidence="3" type="ORF">EOD73_10000</name>
</gene>
<dbReference type="InterPro" id="IPR000983">
    <property type="entry name" value="Bac_GSPG_pilin"/>
</dbReference>
<reference evidence="3 4" key="1">
    <citation type="submission" date="2019-01" db="EMBL/GenBank/DDBJ databases">
        <authorList>
            <person name="Chen W.-M."/>
        </authorList>
    </citation>
    <scope>NUCLEOTIDE SEQUENCE [LARGE SCALE GENOMIC DNA]</scope>
    <source>
        <strain evidence="3 4">CCP-18</strain>
    </source>
</reference>
<proteinExistence type="predicted"/>
<accession>A0A3S3T9J4</accession>
<dbReference type="InterPro" id="IPR012902">
    <property type="entry name" value="N_methyl_site"/>
</dbReference>
<dbReference type="AlphaFoldDB" id="A0A3S3T9J4"/>
<dbReference type="RefSeq" id="WP_127682844.1">
    <property type="nucleotide sequence ID" value="NZ_SACM01000002.1"/>
</dbReference>
<sequence>MSLTHRSHPASQRGFTLMEIMVAVVIVTILAAVAVPAYTDYVVRAKIPEATSGLAARQVRMEQYYQDTRTYENAPPCTLDSSSSQYFDFSCDGLPNATTYTLQAVGKGQMAGFRYTVTQANVKSSPSLPTGWTQTAGCWVTKKNGQC</sequence>
<name>A0A3S3T9J4_9BURK</name>
<feature type="transmembrane region" description="Helical" evidence="2">
    <location>
        <begin position="20"/>
        <end position="38"/>
    </location>
</feature>
<dbReference type="Proteomes" id="UP000288587">
    <property type="component" value="Unassembled WGS sequence"/>
</dbReference>
<keyword evidence="1" id="KW-0488">Methylation</keyword>
<dbReference type="OrthoDB" id="8592370at2"/>
<dbReference type="InterPro" id="IPR031982">
    <property type="entry name" value="PilE-like"/>
</dbReference>